<organism evidence="1 2">
    <name type="scientific">Funneliformis geosporum</name>
    <dbReference type="NCBI Taxonomy" id="1117311"/>
    <lineage>
        <taxon>Eukaryota</taxon>
        <taxon>Fungi</taxon>
        <taxon>Fungi incertae sedis</taxon>
        <taxon>Mucoromycota</taxon>
        <taxon>Glomeromycotina</taxon>
        <taxon>Glomeromycetes</taxon>
        <taxon>Glomerales</taxon>
        <taxon>Glomeraceae</taxon>
        <taxon>Funneliformis</taxon>
    </lineage>
</organism>
<dbReference type="InterPro" id="IPR032675">
    <property type="entry name" value="LRR_dom_sf"/>
</dbReference>
<comment type="caution">
    <text evidence="1">The sequence shown here is derived from an EMBL/GenBank/DDBJ whole genome shotgun (WGS) entry which is preliminary data.</text>
</comment>
<evidence type="ECO:0000313" key="1">
    <source>
        <dbReference type="EMBL" id="CAI2174197.1"/>
    </source>
</evidence>
<accession>A0A9W4WRU4</accession>
<dbReference type="OrthoDB" id="2153609at2759"/>
<reference evidence="1" key="1">
    <citation type="submission" date="2022-08" db="EMBL/GenBank/DDBJ databases">
        <authorList>
            <person name="Kallberg Y."/>
            <person name="Tangrot J."/>
            <person name="Rosling A."/>
        </authorList>
    </citation>
    <scope>NUCLEOTIDE SEQUENCE</scope>
    <source>
        <strain evidence="1">Wild A</strain>
    </source>
</reference>
<evidence type="ECO:0000313" key="2">
    <source>
        <dbReference type="Proteomes" id="UP001153678"/>
    </source>
</evidence>
<protein>
    <submittedName>
        <fullName evidence="1">10762_t:CDS:1</fullName>
    </submittedName>
</protein>
<keyword evidence="2" id="KW-1185">Reference proteome</keyword>
<dbReference type="Proteomes" id="UP001153678">
    <property type="component" value="Unassembled WGS sequence"/>
</dbReference>
<name>A0A9W4WRU4_9GLOM</name>
<sequence length="175" mass="20173">MTVAFFYSMQGIFLDNLHFISDIESLHIDFFTGLNNDLPLSPLYSTIMNLKTLKLESIEACIAFNVLRRFNRCYNSLTSIEFNNCKFNESISYNGFDQLTQLQSFHLNYCEGLTEKIFEALQDIPVLSNIRTLSVRGKIITGLDLLIQRIGTNLEHVHLELNGFVERGKEYEKDS</sequence>
<dbReference type="EMBL" id="CAMKVN010001175">
    <property type="protein sequence ID" value="CAI2174197.1"/>
    <property type="molecule type" value="Genomic_DNA"/>
</dbReference>
<gene>
    <name evidence="1" type="ORF">FWILDA_LOCUS6470</name>
</gene>
<dbReference type="SUPFAM" id="SSF52047">
    <property type="entry name" value="RNI-like"/>
    <property type="match status" value="1"/>
</dbReference>
<dbReference type="AlphaFoldDB" id="A0A9W4WRU4"/>
<proteinExistence type="predicted"/>
<dbReference type="Gene3D" id="3.80.10.10">
    <property type="entry name" value="Ribonuclease Inhibitor"/>
    <property type="match status" value="1"/>
</dbReference>